<reference evidence="1" key="1">
    <citation type="submission" date="2023-10" db="EMBL/GenBank/DDBJ databases">
        <title>Genome assembly of Pristionchus species.</title>
        <authorList>
            <person name="Yoshida K."/>
            <person name="Sommer R.J."/>
        </authorList>
    </citation>
    <scope>NUCLEOTIDE SEQUENCE</scope>
    <source>
        <strain evidence="1">RS0144</strain>
    </source>
</reference>
<comment type="caution">
    <text evidence="1">The sequence shown here is derived from an EMBL/GenBank/DDBJ whole genome shotgun (WGS) entry which is preliminary data.</text>
</comment>
<evidence type="ECO:0000313" key="1">
    <source>
        <dbReference type="EMBL" id="GMS96684.1"/>
    </source>
</evidence>
<dbReference type="AlphaFoldDB" id="A0AAV5TRV2"/>
<accession>A0AAV5TRV2</accession>
<gene>
    <name evidence="1" type="ORF">PENTCL1PPCAC_18859</name>
</gene>
<name>A0AAV5TRV2_9BILA</name>
<keyword evidence="2" id="KW-1185">Reference proteome</keyword>
<dbReference type="EMBL" id="BTSX01000004">
    <property type="protein sequence ID" value="GMS96684.1"/>
    <property type="molecule type" value="Genomic_DNA"/>
</dbReference>
<evidence type="ECO:0000313" key="2">
    <source>
        <dbReference type="Proteomes" id="UP001432027"/>
    </source>
</evidence>
<dbReference type="Proteomes" id="UP001432027">
    <property type="component" value="Unassembled WGS sequence"/>
</dbReference>
<proteinExistence type="predicted"/>
<protein>
    <submittedName>
        <fullName evidence="1">Uncharacterized protein</fullName>
    </submittedName>
</protein>
<sequence>MEVDEDERTQHETASYHSLRTSLSLDDLRTALHHHSTHSQCTTAVSLTRIVEGNEHRWRQFLGDTMVDQLADDLPQEDAAIMQRALENVIANIREENLEPSLSTARRHSFTLSDGDTFVLEVPSATLDQYDDPWAPPNTPEDDNSLLRVDCTTTCSTMDSISTSASRERIAGEVAQYLLIKESESAADRVNYLSMG</sequence>
<organism evidence="1 2">
    <name type="scientific">Pristionchus entomophagus</name>
    <dbReference type="NCBI Taxonomy" id="358040"/>
    <lineage>
        <taxon>Eukaryota</taxon>
        <taxon>Metazoa</taxon>
        <taxon>Ecdysozoa</taxon>
        <taxon>Nematoda</taxon>
        <taxon>Chromadorea</taxon>
        <taxon>Rhabditida</taxon>
        <taxon>Rhabditina</taxon>
        <taxon>Diplogasteromorpha</taxon>
        <taxon>Diplogasteroidea</taxon>
        <taxon>Neodiplogasteridae</taxon>
        <taxon>Pristionchus</taxon>
    </lineage>
</organism>
<feature type="non-terminal residue" evidence="1">
    <location>
        <position position="196"/>
    </location>
</feature>